<protein>
    <recommendedName>
        <fullName evidence="3">DUF4232 domain-containing protein</fullName>
    </recommendedName>
</protein>
<evidence type="ECO:0000256" key="1">
    <source>
        <dbReference type="SAM" id="MobiDB-lite"/>
    </source>
</evidence>
<feature type="transmembrane region" description="Helical" evidence="2">
    <location>
        <begin position="99"/>
        <end position="122"/>
    </location>
</feature>
<feature type="region of interest" description="Disordered" evidence="1">
    <location>
        <begin position="262"/>
        <end position="301"/>
    </location>
</feature>
<feature type="transmembrane region" description="Helical" evidence="2">
    <location>
        <begin position="218"/>
        <end position="237"/>
    </location>
</feature>
<dbReference type="STRING" id="443156.SAMN04489867_2764"/>
<feature type="transmembrane region" description="Helical" evidence="2">
    <location>
        <begin position="159"/>
        <end position="185"/>
    </location>
</feature>
<feature type="compositionally biased region" description="Pro residues" evidence="1">
    <location>
        <begin position="267"/>
        <end position="284"/>
    </location>
</feature>
<sequence>MGRGVLRWAPTAAVLAGLLGLLVVGWRYAQYVPVFGDDVCRSRGFCDERAIALTRRELSWWYLASAVLAVVGIVVTAIRRSWRRRNLPDYVPTLGVARHTGMAALLTFAGLGWFVATFVFWLFGGAPLVLAVSACWLVGLAWGLDRLHRRAAPGESTGATLLVSSAAAVTGAALALSAFALVYQLGGKGQLVLPPLGALLGVLAVVALARVPRSGTTLAVGAAVVAVLVGAGVMASFDAGRDSVRSLRDAFHPWVPTAAEVAESANPQPPPGEGPRPPGVPAPSPTTKRTPVVKASRPCGPTDLTLQATGWDAAMGDTSVTIVATNQSSTACWVQGHPSLRLLQGGVDLHLEVGTPKTSAYGEPLRAQRVGVAPGGDALFGWWWKGYRNAADQETPQTVVLDLGRGAPLRLELPRDPHLVDVVDGAKVDVTPWGPRVD</sequence>
<organism evidence="4 5">
    <name type="scientific">Pedococcus dokdonensis</name>
    <dbReference type="NCBI Taxonomy" id="443156"/>
    <lineage>
        <taxon>Bacteria</taxon>
        <taxon>Bacillati</taxon>
        <taxon>Actinomycetota</taxon>
        <taxon>Actinomycetes</taxon>
        <taxon>Micrococcales</taxon>
        <taxon>Intrasporangiaceae</taxon>
        <taxon>Pedococcus</taxon>
    </lineage>
</organism>
<keyword evidence="5" id="KW-1185">Reference proteome</keyword>
<feature type="transmembrane region" description="Helical" evidence="2">
    <location>
        <begin position="12"/>
        <end position="29"/>
    </location>
</feature>
<keyword evidence="2" id="KW-0472">Membrane</keyword>
<evidence type="ECO:0000313" key="4">
    <source>
        <dbReference type="EMBL" id="SDP52212.1"/>
    </source>
</evidence>
<evidence type="ECO:0000313" key="5">
    <source>
        <dbReference type="Proteomes" id="UP000199077"/>
    </source>
</evidence>
<reference evidence="5" key="1">
    <citation type="submission" date="2016-10" db="EMBL/GenBank/DDBJ databases">
        <authorList>
            <person name="Varghese N."/>
            <person name="Submissions S."/>
        </authorList>
    </citation>
    <scope>NUCLEOTIDE SEQUENCE [LARGE SCALE GENOMIC DNA]</scope>
    <source>
        <strain evidence="5">DSM 22329</strain>
    </source>
</reference>
<dbReference type="Pfam" id="PF14016">
    <property type="entry name" value="DUF4232"/>
    <property type="match status" value="1"/>
</dbReference>
<evidence type="ECO:0000259" key="3">
    <source>
        <dbReference type="Pfam" id="PF14016"/>
    </source>
</evidence>
<feature type="transmembrane region" description="Helical" evidence="2">
    <location>
        <begin position="128"/>
        <end position="147"/>
    </location>
</feature>
<dbReference type="Proteomes" id="UP000199077">
    <property type="component" value="Chromosome I"/>
</dbReference>
<accession>A0A1H0TDT0</accession>
<evidence type="ECO:0000256" key="2">
    <source>
        <dbReference type="SAM" id="Phobius"/>
    </source>
</evidence>
<keyword evidence="2" id="KW-1133">Transmembrane helix</keyword>
<dbReference type="InterPro" id="IPR025326">
    <property type="entry name" value="DUF4232"/>
</dbReference>
<feature type="transmembrane region" description="Helical" evidence="2">
    <location>
        <begin position="60"/>
        <end position="78"/>
    </location>
</feature>
<name>A0A1H0TDT0_9MICO</name>
<dbReference type="AlphaFoldDB" id="A0A1H0TDT0"/>
<feature type="transmembrane region" description="Helical" evidence="2">
    <location>
        <begin position="191"/>
        <end position="211"/>
    </location>
</feature>
<feature type="domain" description="DUF4232" evidence="3">
    <location>
        <begin position="299"/>
        <end position="433"/>
    </location>
</feature>
<proteinExistence type="predicted"/>
<dbReference type="EMBL" id="LT629711">
    <property type="protein sequence ID" value="SDP52212.1"/>
    <property type="molecule type" value="Genomic_DNA"/>
</dbReference>
<keyword evidence="2" id="KW-0812">Transmembrane</keyword>
<gene>
    <name evidence="4" type="ORF">SAMN04489867_2764</name>
</gene>